<dbReference type="Proteomes" id="UP000253209">
    <property type="component" value="Unassembled WGS sequence"/>
</dbReference>
<dbReference type="InterPro" id="IPR010496">
    <property type="entry name" value="AL/BT2_dom"/>
</dbReference>
<evidence type="ECO:0000259" key="1">
    <source>
        <dbReference type="Pfam" id="PF06439"/>
    </source>
</evidence>
<sequence length="505" mass="55944">MVNLSTIVKLSILAYLFFLLNIMRKNNLLKTTSIMLLSFAALPFCSSAQTTRLQLNDLSSFKNPPANWSVAGSVSSDFNKVNSLDKKKGSGILVNINDKKKNEDIFTNFEHGDIDLSVDFMMPKGSNSGIYLQGRYEIQLLDSWGKENLSDSDLGAIYHRWDETRPAGQFGFEGVAPRLNVSRAPGLWQNIRIIFQAPKFDASGKKTANARVVQVVLNGVSIIENAELQGPTRGSAFPNEAATGPIRIQGDHGSVAFKNFQYTTTVNTKSPTGAEAKGWVEYKPVYVKVGNEPELLRSFVDIPEKKRVTHAINVGYPHNISYSYDLSNGTLFQVWKGGFVDGTPMWLFRGDGNTTAIGSKLFLNDAPSLAILDSEKAAWPDTLDAKYGFRSKGYELDEKGYPTFKYIVNTYNVDDKITSDDGKMLTRQLNIAGPVQKNVYVRAAVATDITEAGEGLYSINNYEYYLQVNKSLKPVIRTSAKGKELLIPVSNNDKGPISVQYSLIW</sequence>
<name>A0A367GLM0_9SPHI</name>
<accession>A0A367GLM0</accession>
<proteinExistence type="predicted"/>
<dbReference type="Gene3D" id="2.60.120.560">
    <property type="entry name" value="Exo-inulinase, domain 1"/>
    <property type="match status" value="1"/>
</dbReference>
<reference evidence="2 3" key="1">
    <citation type="submission" date="2018-05" db="EMBL/GenBank/DDBJ databases">
        <title>Mucilaginibacter hurinus sp. nov., isolated from briquette warehouse soil.</title>
        <authorList>
            <person name="Choi L."/>
        </authorList>
    </citation>
    <scope>NUCLEOTIDE SEQUENCE [LARGE SCALE GENOMIC DNA]</scope>
    <source>
        <strain evidence="2 3">ZR32</strain>
    </source>
</reference>
<evidence type="ECO:0000313" key="2">
    <source>
        <dbReference type="EMBL" id="RCH54364.1"/>
    </source>
</evidence>
<gene>
    <name evidence="2" type="ORF">DJ568_13840</name>
</gene>
<organism evidence="2 3">
    <name type="scientific">Mucilaginibacter hurinus</name>
    <dbReference type="NCBI Taxonomy" id="2201324"/>
    <lineage>
        <taxon>Bacteria</taxon>
        <taxon>Pseudomonadati</taxon>
        <taxon>Bacteroidota</taxon>
        <taxon>Sphingobacteriia</taxon>
        <taxon>Sphingobacteriales</taxon>
        <taxon>Sphingobacteriaceae</taxon>
        <taxon>Mucilaginibacter</taxon>
    </lineage>
</organism>
<dbReference type="GO" id="GO:0016787">
    <property type="term" value="F:hydrolase activity"/>
    <property type="evidence" value="ECO:0007669"/>
    <property type="project" value="InterPro"/>
</dbReference>
<dbReference type="AlphaFoldDB" id="A0A367GLM0"/>
<feature type="domain" description="3-keto-alpha-glucoside-1,2-lyase/3-keto-2-hydroxy-glucal hydratase" evidence="1">
    <location>
        <begin position="87"/>
        <end position="261"/>
    </location>
</feature>
<comment type="caution">
    <text evidence="2">The sequence shown here is derived from an EMBL/GenBank/DDBJ whole genome shotgun (WGS) entry which is preliminary data.</text>
</comment>
<dbReference type="EMBL" id="QGDC01000007">
    <property type="protein sequence ID" value="RCH54364.1"/>
    <property type="molecule type" value="Genomic_DNA"/>
</dbReference>
<keyword evidence="3" id="KW-1185">Reference proteome</keyword>
<evidence type="ECO:0000313" key="3">
    <source>
        <dbReference type="Proteomes" id="UP000253209"/>
    </source>
</evidence>
<protein>
    <submittedName>
        <fullName evidence="2">DUF1080 domain-containing protein</fullName>
    </submittedName>
</protein>
<dbReference type="Pfam" id="PF06439">
    <property type="entry name" value="3keto-disac_hyd"/>
    <property type="match status" value="1"/>
</dbReference>